<dbReference type="EMBL" id="CP011518">
    <property type="protein sequence ID" value="AKK24783.1"/>
    <property type="molecule type" value="Genomic_DNA"/>
</dbReference>
<keyword evidence="2" id="KW-1185">Reference proteome</keyword>
<evidence type="ECO:0000313" key="1">
    <source>
        <dbReference type="EMBL" id="AKK24783.1"/>
    </source>
</evidence>
<dbReference type="RefSeq" id="WP_052654338.1">
    <property type="nucleotide sequence ID" value="NZ_CP011518.2"/>
</dbReference>
<geneLocation type="plasmid" evidence="1 2">
    <name>pPO70-1</name>
</geneLocation>
<protein>
    <submittedName>
        <fullName evidence="1">Uncharacterized protein</fullName>
    </submittedName>
</protein>
<organism evidence="1 2">
    <name type="scientific">Pandoraea oxalativorans</name>
    <dbReference type="NCBI Taxonomy" id="573737"/>
    <lineage>
        <taxon>Bacteria</taxon>
        <taxon>Pseudomonadati</taxon>
        <taxon>Pseudomonadota</taxon>
        <taxon>Betaproteobacteria</taxon>
        <taxon>Burkholderiales</taxon>
        <taxon>Burkholderiaceae</taxon>
        <taxon>Pandoraea</taxon>
    </lineage>
</organism>
<proteinExistence type="predicted"/>
<dbReference type="KEGG" id="pox:MB84_28730"/>
<sequence length="250" mass="28667">MDIPFTRLSQLSVTRTPLLSSPITRTPEGVREFVENFSAMGRADRAWDCLISSLFYKTSKKELLVAIAVNKVALLQGGLELLEDSRNQCRGPGQRLEDFTYYADLLLSELRPEGRAELLSGPPELNKFMTPFITLPRTTDGISIVLVPVSSWFRDRHHGEDWRLTQADMAGWRKQNDDKVYSFIRELANFDRGHLQRTVRPALCRITHMIAGTNEDGKWPENCTDTDRANRPLCERIADRHLVWPKLNVR</sequence>
<dbReference type="AlphaFoldDB" id="A0A0G3IDU0"/>
<name>A0A0G3IDU0_9BURK</name>
<evidence type="ECO:0000313" key="2">
    <source>
        <dbReference type="Proteomes" id="UP000035050"/>
    </source>
</evidence>
<gene>
    <name evidence="1" type="ORF">MB84_28730</name>
</gene>
<keyword evidence="1" id="KW-0614">Plasmid</keyword>
<dbReference type="PATRIC" id="fig|573737.6.peg.5690"/>
<accession>A0A0G3IDU0</accession>
<reference evidence="1" key="1">
    <citation type="submission" date="2016-06" db="EMBL/GenBank/DDBJ databases">
        <title>Pandoraea oxalativorans DSM 23570 Genome Sequencing.</title>
        <authorList>
            <person name="Ee R."/>
            <person name="Lim Y.-L."/>
            <person name="Yong D."/>
            <person name="Yin W.-F."/>
            <person name="Chan K.-G."/>
        </authorList>
    </citation>
    <scope>NUCLEOTIDE SEQUENCE</scope>
    <source>
        <strain evidence="1">DSM 23570</strain>
        <plasmid evidence="1">pPO70-1</plasmid>
    </source>
</reference>
<dbReference type="Proteomes" id="UP000035050">
    <property type="component" value="Plasmid pPO70-1"/>
</dbReference>